<dbReference type="AlphaFoldDB" id="A0AB38YLL8"/>
<proteinExistence type="predicted"/>
<gene>
    <name evidence="1" type="ORF">RDV51_05285</name>
</gene>
<name>A0AB38YLL8_VEIPA</name>
<dbReference type="Proteomes" id="UP001228955">
    <property type="component" value="Chromosome"/>
</dbReference>
<evidence type="ECO:0000313" key="1">
    <source>
        <dbReference type="EMBL" id="WMS18860.1"/>
    </source>
</evidence>
<dbReference type="RefSeq" id="WP_004693080.1">
    <property type="nucleotide sequence ID" value="NZ_CP133463.1"/>
</dbReference>
<accession>A0AB38YLL8</accession>
<protein>
    <submittedName>
        <fullName evidence="1">DUF2303 family protein</fullName>
    </submittedName>
</protein>
<dbReference type="EMBL" id="CP133463">
    <property type="protein sequence ID" value="WMS18860.1"/>
    <property type="molecule type" value="Genomic_DNA"/>
</dbReference>
<evidence type="ECO:0000313" key="2">
    <source>
        <dbReference type="Proteomes" id="UP001228955"/>
    </source>
</evidence>
<sequence length="239" mass="27764">MEEKFNLNVQAAENGEVIVRHGEANDVFQYHGFRYELSSAESFVKGVKAKGDTKKSVITYSDRKVVAVTDCTVTDRTQDKIVYEFQKSEQFKEWYSIFDLSLTQKEMLDLLRIHEHEIEDYEKLLIAVRNFKYVTQTEGDFTRTDDDNYVMSIKVKEAEGTLKMPRFIFVNMVILNESQFTQKVEVQLDIIKPKDEGDKLSFKLSCPIMNRYIKDAIKSETDSIKSELTNYLLLAGTQE</sequence>
<organism evidence="1 2">
    <name type="scientific">Veillonella parvula</name>
    <name type="common">Staphylococcus parvulus</name>
    <dbReference type="NCBI Taxonomy" id="29466"/>
    <lineage>
        <taxon>Bacteria</taxon>
        <taxon>Bacillati</taxon>
        <taxon>Bacillota</taxon>
        <taxon>Negativicutes</taxon>
        <taxon>Veillonellales</taxon>
        <taxon>Veillonellaceae</taxon>
        <taxon>Veillonella</taxon>
    </lineage>
</organism>
<reference evidence="1" key="1">
    <citation type="submission" date="2023-08" db="EMBL/GenBank/DDBJ databases">
        <title>Veillonella_parvula_DSM 2007_complete_genome_hifiasm_Zymo_Research_D6332.</title>
        <authorList>
            <person name="Damerum A."/>
        </authorList>
    </citation>
    <scope>NUCLEOTIDE SEQUENCE</scope>
    <source>
        <strain evidence="1">DSM 2007</strain>
    </source>
</reference>